<sequence>MKKYLTSGLILALALGFFSCDKQGGKHPSPSKRGGHQHERQHPRRSMLSQQAEQSSDEQQQEVTQQ</sequence>
<comment type="caution">
    <text evidence="2">The sequence shown here is derived from an EMBL/GenBank/DDBJ whole genome shotgun (WGS) entry which is preliminary data.</text>
</comment>
<name>A0A2A4YLQ6_UNCAE</name>
<reference evidence="3" key="1">
    <citation type="submission" date="2017-08" db="EMBL/GenBank/DDBJ databases">
        <title>A dynamic microbial community with high functional redundancy inhabits the cold, oxic subseafloor aquifer.</title>
        <authorList>
            <person name="Tully B.J."/>
            <person name="Wheat C.G."/>
            <person name="Glazer B.T."/>
            <person name="Huber J.A."/>
        </authorList>
    </citation>
    <scope>NUCLEOTIDE SEQUENCE [LARGE SCALE GENOMIC DNA]</scope>
</reference>
<dbReference type="Proteomes" id="UP000217838">
    <property type="component" value="Unassembled WGS sequence"/>
</dbReference>
<organism evidence="2 3">
    <name type="scientific">Aerophobetes bacterium</name>
    <dbReference type="NCBI Taxonomy" id="2030807"/>
    <lineage>
        <taxon>Bacteria</taxon>
        <taxon>Candidatus Aerophobota</taxon>
    </lineage>
</organism>
<evidence type="ECO:0000313" key="3">
    <source>
        <dbReference type="Proteomes" id="UP000217838"/>
    </source>
</evidence>
<feature type="region of interest" description="Disordered" evidence="1">
    <location>
        <begin position="20"/>
        <end position="66"/>
    </location>
</feature>
<evidence type="ECO:0000313" key="2">
    <source>
        <dbReference type="EMBL" id="PCI95758.1"/>
    </source>
</evidence>
<protein>
    <recommendedName>
        <fullName evidence="4">Lipoprotein</fullName>
    </recommendedName>
</protein>
<gene>
    <name evidence="2" type="ORF">COB11_01195</name>
</gene>
<proteinExistence type="predicted"/>
<dbReference type="PROSITE" id="PS51257">
    <property type="entry name" value="PROKAR_LIPOPROTEIN"/>
    <property type="match status" value="1"/>
</dbReference>
<dbReference type="EMBL" id="NVUU01000009">
    <property type="protein sequence ID" value="PCI95758.1"/>
    <property type="molecule type" value="Genomic_DNA"/>
</dbReference>
<dbReference type="AlphaFoldDB" id="A0A2A4YLQ6"/>
<accession>A0A2A4YLQ6</accession>
<evidence type="ECO:0000256" key="1">
    <source>
        <dbReference type="SAM" id="MobiDB-lite"/>
    </source>
</evidence>
<feature type="compositionally biased region" description="Basic residues" evidence="1">
    <location>
        <begin position="29"/>
        <end position="45"/>
    </location>
</feature>
<evidence type="ECO:0008006" key="4">
    <source>
        <dbReference type="Google" id="ProtNLM"/>
    </source>
</evidence>